<evidence type="ECO:0000256" key="3">
    <source>
        <dbReference type="ARBA" id="ARBA00023163"/>
    </source>
</evidence>
<dbReference type="InterPro" id="IPR011711">
    <property type="entry name" value="GntR_C"/>
</dbReference>
<evidence type="ECO:0000313" key="7">
    <source>
        <dbReference type="Proteomes" id="UP001296706"/>
    </source>
</evidence>
<keyword evidence="1" id="KW-0805">Transcription regulation</keyword>
<dbReference type="InterPro" id="IPR036388">
    <property type="entry name" value="WH-like_DNA-bd_sf"/>
</dbReference>
<dbReference type="EMBL" id="JAAXKY010000023">
    <property type="protein sequence ID" value="NMH77431.1"/>
    <property type="molecule type" value="Genomic_DNA"/>
</dbReference>
<gene>
    <name evidence="6" type="ORF">HF577_10070</name>
</gene>
<dbReference type="SUPFAM" id="SSF46785">
    <property type="entry name" value="Winged helix' DNA-binding domain"/>
    <property type="match status" value="1"/>
</dbReference>
<dbReference type="RefSeq" id="WP_169395494.1">
    <property type="nucleotide sequence ID" value="NZ_BAAAJH010000007.1"/>
</dbReference>
<keyword evidence="7" id="KW-1185">Reference proteome</keyword>
<accession>A0ABX1RAK2</accession>
<feature type="domain" description="HTH gntR-type" evidence="5">
    <location>
        <begin position="2"/>
        <end position="72"/>
    </location>
</feature>
<evidence type="ECO:0000256" key="4">
    <source>
        <dbReference type="SAM" id="MobiDB-lite"/>
    </source>
</evidence>
<dbReference type="InterPro" id="IPR036390">
    <property type="entry name" value="WH_DNA-bd_sf"/>
</dbReference>
<feature type="region of interest" description="Disordered" evidence="4">
    <location>
        <begin position="228"/>
        <end position="247"/>
    </location>
</feature>
<protein>
    <submittedName>
        <fullName evidence="6">FadR family transcriptional regulator</fullName>
    </submittedName>
</protein>
<proteinExistence type="predicted"/>
<dbReference type="Pfam" id="PF00392">
    <property type="entry name" value="GntR"/>
    <property type="match status" value="1"/>
</dbReference>
<dbReference type="PANTHER" id="PTHR43537">
    <property type="entry name" value="TRANSCRIPTIONAL REGULATOR, GNTR FAMILY"/>
    <property type="match status" value="1"/>
</dbReference>
<sequence>MSKRADAVVRRLSEGIRLGLLVADEHLPSESDLAESFGVSPVTIREALTTLREQGLVVTRRGRNGGSFVRDVRGGAAELLRERLREVSPAELRDLADHYAAISGTSALLAAHRAGEPDLALITDSMSELQRATDAAGRRRAVSRFQVELAAAAQSPRLIRAVIGMQAEVGPLLWLATTGDADRVEVLRRHREIHAAVLAGDGTRARAQAVAHVYGALARAGALQRTLLTGDEDGGPPGGAAAEVRAW</sequence>
<dbReference type="Proteomes" id="UP001296706">
    <property type="component" value="Unassembled WGS sequence"/>
</dbReference>
<dbReference type="PROSITE" id="PS50949">
    <property type="entry name" value="HTH_GNTR"/>
    <property type="match status" value="1"/>
</dbReference>
<dbReference type="PRINTS" id="PR00035">
    <property type="entry name" value="HTHGNTR"/>
</dbReference>
<comment type="caution">
    <text evidence="6">The sequence shown here is derived from an EMBL/GenBank/DDBJ whole genome shotgun (WGS) entry which is preliminary data.</text>
</comment>
<evidence type="ECO:0000313" key="6">
    <source>
        <dbReference type="EMBL" id="NMH77431.1"/>
    </source>
</evidence>
<dbReference type="Gene3D" id="1.10.10.10">
    <property type="entry name" value="Winged helix-like DNA-binding domain superfamily/Winged helix DNA-binding domain"/>
    <property type="match status" value="1"/>
</dbReference>
<dbReference type="SMART" id="SM00895">
    <property type="entry name" value="FCD"/>
    <property type="match status" value="1"/>
</dbReference>
<evidence type="ECO:0000259" key="5">
    <source>
        <dbReference type="PROSITE" id="PS50949"/>
    </source>
</evidence>
<evidence type="ECO:0000256" key="2">
    <source>
        <dbReference type="ARBA" id="ARBA00023125"/>
    </source>
</evidence>
<dbReference type="SMART" id="SM00345">
    <property type="entry name" value="HTH_GNTR"/>
    <property type="match status" value="1"/>
</dbReference>
<dbReference type="InterPro" id="IPR000524">
    <property type="entry name" value="Tscrpt_reg_HTH_GntR"/>
</dbReference>
<dbReference type="Gene3D" id="1.20.120.530">
    <property type="entry name" value="GntR ligand-binding domain-like"/>
    <property type="match status" value="1"/>
</dbReference>
<organism evidence="6 7">
    <name type="scientific">Pseudonocardia xinjiangensis</name>
    <dbReference type="NCBI Taxonomy" id="75289"/>
    <lineage>
        <taxon>Bacteria</taxon>
        <taxon>Bacillati</taxon>
        <taxon>Actinomycetota</taxon>
        <taxon>Actinomycetes</taxon>
        <taxon>Pseudonocardiales</taxon>
        <taxon>Pseudonocardiaceae</taxon>
        <taxon>Pseudonocardia</taxon>
    </lineage>
</organism>
<dbReference type="PANTHER" id="PTHR43537:SF24">
    <property type="entry name" value="GLUCONATE OPERON TRANSCRIPTIONAL REPRESSOR"/>
    <property type="match status" value="1"/>
</dbReference>
<dbReference type="CDD" id="cd07377">
    <property type="entry name" value="WHTH_GntR"/>
    <property type="match status" value="1"/>
</dbReference>
<evidence type="ECO:0000256" key="1">
    <source>
        <dbReference type="ARBA" id="ARBA00023015"/>
    </source>
</evidence>
<keyword evidence="2" id="KW-0238">DNA-binding</keyword>
<name>A0ABX1RAK2_9PSEU</name>
<dbReference type="Pfam" id="PF07729">
    <property type="entry name" value="FCD"/>
    <property type="match status" value="1"/>
</dbReference>
<dbReference type="SUPFAM" id="SSF48008">
    <property type="entry name" value="GntR ligand-binding domain-like"/>
    <property type="match status" value="1"/>
</dbReference>
<dbReference type="InterPro" id="IPR008920">
    <property type="entry name" value="TF_FadR/GntR_C"/>
</dbReference>
<keyword evidence="3" id="KW-0804">Transcription</keyword>
<reference evidence="6 7" key="1">
    <citation type="submission" date="2020-04" db="EMBL/GenBank/DDBJ databases">
        <authorList>
            <person name="Klaysubun C."/>
            <person name="Duangmal K."/>
            <person name="Lipun K."/>
        </authorList>
    </citation>
    <scope>NUCLEOTIDE SEQUENCE [LARGE SCALE GENOMIC DNA]</scope>
    <source>
        <strain evidence="6 7">JCM 11839</strain>
    </source>
</reference>